<keyword evidence="2" id="KW-1003">Cell membrane</keyword>
<protein>
    <submittedName>
        <fullName evidence="10">PDGLE domain-containing protein</fullName>
    </submittedName>
</protein>
<keyword evidence="11" id="KW-1185">Reference proteome</keyword>
<dbReference type="GeneID" id="58977905"/>
<evidence type="ECO:0000256" key="6">
    <source>
        <dbReference type="SAM" id="MobiDB-lite"/>
    </source>
</evidence>
<evidence type="ECO:0000313" key="11">
    <source>
        <dbReference type="Proteomes" id="UP001369247"/>
    </source>
</evidence>
<keyword evidence="5 7" id="KW-0472">Membrane</keyword>
<dbReference type="GeneID" id="75105846"/>
<comment type="subcellular location">
    <subcellularLocation>
        <location evidence="1">Cell membrane</location>
    </subcellularLocation>
</comment>
<evidence type="ECO:0000256" key="2">
    <source>
        <dbReference type="ARBA" id="ARBA00022475"/>
    </source>
</evidence>
<dbReference type="RefSeq" id="WP_074358398.1">
    <property type="nucleotide sequence ID" value="NZ_CP104550.1"/>
</dbReference>
<dbReference type="Pfam" id="PF13190">
    <property type="entry name" value="PDGLE"/>
    <property type="match status" value="1"/>
</dbReference>
<organism evidence="10">
    <name type="scientific">Methanothermobacter wolfeii</name>
    <name type="common">Methanobacterium wolfei</name>
    <dbReference type="NCBI Taxonomy" id="145261"/>
    <lineage>
        <taxon>Archaea</taxon>
        <taxon>Methanobacteriati</taxon>
        <taxon>Methanobacteriota</taxon>
        <taxon>Methanomada group</taxon>
        <taxon>Methanobacteria</taxon>
        <taxon>Methanobacteriales</taxon>
        <taxon>Methanobacteriaceae</taxon>
        <taxon>Methanothermobacter</taxon>
    </lineage>
</organism>
<dbReference type="AlphaFoldDB" id="A0A9E7UM05"/>
<proteinExistence type="predicted"/>
<dbReference type="EMBL" id="CP104550">
    <property type="protein sequence ID" value="UXH31970.1"/>
    <property type="molecule type" value="Genomic_DNA"/>
</dbReference>
<feature type="domain" description="PDGLE" evidence="8">
    <location>
        <begin position="6"/>
        <end position="93"/>
    </location>
</feature>
<keyword evidence="4 7" id="KW-1133">Transmembrane helix</keyword>
<evidence type="ECO:0000256" key="5">
    <source>
        <dbReference type="ARBA" id="ARBA00023136"/>
    </source>
</evidence>
<evidence type="ECO:0000259" key="8">
    <source>
        <dbReference type="Pfam" id="PF13190"/>
    </source>
</evidence>
<evidence type="ECO:0000313" key="9">
    <source>
        <dbReference type="EMBL" id="MEJ8543303.1"/>
    </source>
</evidence>
<evidence type="ECO:0000256" key="7">
    <source>
        <dbReference type="SAM" id="Phobius"/>
    </source>
</evidence>
<reference evidence="9 11" key="2">
    <citation type="submission" date="2023-12" db="EMBL/GenBank/DDBJ databases">
        <title>Phenotypic and Genomic Characterization of Methanothermobacter wolfeii Strain BSEL, a CO2-Capturing Archaeon with Minimal Nutrient Requirements.</title>
        <authorList>
            <person name="Ale Enriquez F."/>
            <person name="Ahring B.K."/>
        </authorList>
    </citation>
    <scope>NUCLEOTIDE SEQUENCE [LARGE SCALE GENOMIC DNA]</scope>
    <source>
        <strain evidence="9 11">BSEL-1</strain>
    </source>
</reference>
<dbReference type="Proteomes" id="UP001369247">
    <property type="component" value="Unassembled WGS sequence"/>
</dbReference>
<dbReference type="EMBL" id="JAXUHJ010000010">
    <property type="protein sequence ID" value="MEJ8543303.1"/>
    <property type="molecule type" value="Genomic_DNA"/>
</dbReference>
<evidence type="ECO:0000256" key="4">
    <source>
        <dbReference type="ARBA" id="ARBA00022989"/>
    </source>
</evidence>
<dbReference type="GO" id="GO:0005886">
    <property type="term" value="C:plasma membrane"/>
    <property type="evidence" value="ECO:0007669"/>
    <property type="project" value="UniProtKB-SubCell"/>
</dbReference>
<evidence type="ECO:0000256" key="1">
    <source>
        <dbReference type="ARBA" id="ARBA00004236"/>
    </source>
</evidence>
<name>A0A9E7UM05_METWO</name>
<gene>
    <name evidence="10" type="ORF">N5910_01300</name>
    <name evidence="9" type="ORF">U2150_07355</name>
</gene>
<evidence type="ECO:0000256" key="3">
    <source>
        <dbReference type="ARBA" id="ARBA00022692"/>
    </source>
</evidence>
<accession>A0A9E7UM05</accession>
<feature type="region of interest" description="Disordered" evidence="6">
    <location>
        <begin position="32"/>
        <end position="54"/>
    </location>
</feature>
<keyword evidence="3 7" id="KW-0812">Transmembrane</keyword>
<reference evidence="10" key="1">
    <citation type="submission" date="2022-09" db="EMBL/GenBank/DDBJ databases">
        <title>Characterization of three MwoI isoschizomers from sequenced genome and metagenomes.</title>
        <authorList>
            <person name="Fomenkov A."/>
            <person name="Xu S.Y."/>
            <person name="Roberts R.J."/>
        </authorList>
    </citation>
    <scope>NUCLEOTIDE SEQUENCE</scope>
    <source>
        <strain evidence="10">DSM 2970</strain>
    </source>
</reference>
<sequence>MKARDKKFLIGGLIIALVIAVLAPFLASSNPDGLESTAEKLMPNPETEPVLESPLPDYTLPALGDSPLGGVISLVLGTVLVLGVAYGIGAIFKGDAGEEGNESSED</sequence>
<dbReference type="KEGG" id="mwo:MWSIV6_0247"/>
<dbReference type="InterPro" id="IPR025937">
    <property type="entry name" value="PDGLE_dom"/>
</dbReference>
<dbReference type="Proteomes" id="UP001065373">
    <property type="component" value="Chromosome"/>
</dbReference>
<feature type="transmembrane region" description="Helical" evidence="7">
    <location>
        <begin position="68"/>
        <end position="92"/>
    </location>
</feature>
<evidence type="ECO:0000313" key="10">
    <source>
        <dbReference type="EMBL" id="UXH31970.1"/>
    </source>
</evidence>